<reference evidence="1 2" key="1">
    <citation type="submission" date="2023-08" db="EMBL/GenBank/DDBJ databases">
        <title>Mesonia sp. MT50, isolated from deep-sea sediment of the Mariana Trench.</title>
        <authorList>
            <person name="Fu H."/>
        </authorList>
    </citation>
    <scope>NUCLEOTIDE SEQUENCE [LARGE SCALE GENOMIC DNA]</scope>
    <source>
        <strain evidence="1 2">MT50</strain>
    </source>
</reference>
<dbReference type="Proteomes" id="UP001230915">
    <property type="component" value="Unassembled WGS sequence"/>
</dbReference>
<organism evidence="1 2">
    <name type="scientific">Mesonia profundi</name>
    <dbReference type="NCBI Taxonomy" id="3070998"/>
    <lineage>
        <taxon>Bacteria</taxon>
        <taxon>Pseudomonadati</taxon>
        <taxon>Bacteroidota</taxon>
        <taxon>Flavobacteriia</taxon>
        <taxon>Flavobacteriales</taxon>
        <taxon>Flavobacteriaceae</taxon>
        <taxon>Mesonia</taxon>
    </lineage>
</organism>
<proteinExistence type="predicted"/>
<evidence type="ECO:0000313" key="2">
    <source>
        <dbReference type="Proteomes" id="UP001230915"/>
    </source>
</evidence>
<accession>A0ABU1A0R2</accession>
<comment type="caution">
    <text evidence="1">The sequence shown here is derived from an EMBL/GenBank/DDBJ whole genome shotgun (WGS) entry which is preliminary data.</text>
</comment>
<name>A0ABU1A0R2_9FLAO</name>
<dbReference type="EMBL" id="JAVHUL010000004">
    <property type="protein sequence ID" value="MDQ7916479.1"/>
    <property type="molecule type" value="Genomic_DNA"/>
</dbReference>
<evidence type="ECO:0000313" key="1">
    <source>
        <dbReference type="EMBL" id="MDQ7916479.1"/>
    </source>
</evidence>
<dbReference type="InterPro" id="IPR046601">
    <property type="entry name" value="DUF6660"/>
</dbReference>
<dbReference type="RefSeq" id="WP_308863128.1">
    <property type="nucleotide sequence ID" value="NZ_JAVHUL010000004.1"/>
</dbReference>
<keyword evidence="2" id="KW-1185">Reference proteome</keyword>
<dbReference type="Pfam" id="PF20365">
    <property type="entry name" value="DUF6660"/>
    <property type="match status" value="1"/>
</dbReference>
<sequence>MKVIALIFSIYILGINFVPCNDVAQENLSNDVIENVASVEGHSHNDFVDLCPPFCQCHCCHVHVIKFQVNEFEAINNEISKKQFAHIDNSGKEITQRLLQPPRV</sequence>
<protein>
    <submittedName>
        <fullName evidence="1">Uncharacterized protein</fullName>
    </submittedName>
</protein>
<gene>
    <name evidence="1" type="ORF">RBU60_02745</name>
</gene>